<dbReference type="Proteomes" id="UP000694888">
    <property type="component" value="Unplaced"/>
</dbReference>
<dbReference type="Pfam" id="PF01432">
    <property type="entry name" value="Peptidase_M3"/>
    <property type="match status" value="1"/>
</dbReference>
<dbReference type="Gene3D" id="1.20.1050.40">
    <property type="entry name" value="Endopeptidase. Chain P, domain 1"/>
    <property type="match status" value="1"/>
</dbReference>
<dbReference type="RefSeq" id="XP_005108947.1">
    <property type="nucleotide sequence ID" value="XM_005108890.3"/>
</dbReference>
<accession>A0ABM0K528</accession>
<reference evidence="11" key="1">
    <citation type="submission" date="2025-08" db="UniProtKB">
        <authorList>
            <consortium name="RefSeq"/>
        </authorList>
    </citation>
    <scope>IDENTIFICATION</scope>
</reference>
<feature type="domain" description="Peptidase M3A/M3B catalytic" evidence="9">
    <location>
        <begin position="347"/>
        <end position="795"/>
    </location>
</feature>
<proteinExistence type="inferred from homology"/>
<dbReference type="InterPro" id="IPR024077">
    <property type="entry name" value="Neurolysin/TOP_dom2"/>
</dbReference>
<dbReference type="SUPFAM" id="SSF55486">
    <property type="entry name" value="Metalloproteases ('zincins'), catalytic domain"/>
    <property type="match status" value="1"/>
</dbReference>
<evidence type="ECO:0000256" key="2">
    <source>
        <dbReference type="ARBA" id="ARBA00022670"/>
    </source>
</evidence>
<dbReference type="PANTHER" id="PTHR11804">
    <property type="entry name" value="PROTEASE M3 THIMET OLIGOPEPTIDASE-RELATED"/>
    <property type="match status" value="1"/>
</dbReference>
<name>A0ABM0K528_APLCA</name>
<sequence>MMTASYCKISILRLCRVHPKCLRGCSASAVAFSPVHAHYCTSCVVPVVDRDTYSQAFGNSSFSLKSYSSNTRVPLSYVNSQLPKKIHVGIKRETLTTVKIRNQYSIFRLCRPVLLTNQCPTSLHHNQGSTRKISNMAADGIKLSWNVKKEQIEKDTDVLMERVKTVYDSVGAVKDDQVTFDNVVKAAADCDCWYAVERNNIDFFQHVSPSKELRDASVAADKKLSEFDVELSMRQDVFDSFVAVEKLPDFKSWKPESRRFVERVIKIGKRNGLHLPTEIQEQIKGIKKRMSDLSIDFSTNLNEESTTIEFKEEELVGLPEDFVKSLEKGSDGKLKVTLKYPHYFPCMKKARNPETRKIMETAFNSRCMKENTRILEDLVRLRDEKAKLLGYPTHAHYILEMRMAKKPEIVAEFLSSLKDKLQALKKEELDLFRQYKKEECEKYGFPDDGQINNWDLRYFMNMAEEKKYAVDQQKLKEYFPMTVVTKGLLKIYQDLLGLVFTQIKTTDVWHEDVTLYSVKDKKTEEIIGYFYLDLHPREGKYGHAACFGLQPGCLSADGSRQVSVAAMVANFTKPTAEQPSLLTHDEVETYFHEFGHVMHQICAKTDYALFSGTNVERDFVEAPSQMLENWVWEREPLLRMSSHYKDESAIPDDLLEKLTLSRQANAGVFNLRQITLGTFDQRIHTRSEANTAAVYSETCSDILGIPATKGTNMAATFGHLGGGYDAQYYGYMWSEVFCMDMFASKFKKEGVMNPEVGDLYRRCILQPGGSLDADEMLRNFLGREPQQEAFLASKGLKA</sequence>
<dbReference type="InterPro" id="IPR045090">
    <property type="entry name" value="Pept_M3A_M3B"/>
</dbReference>
<keyword evidence="10" id="KW-1185">Reference proteome</keyword>
<evidence type="ECO:0000256" key="8">
    <source>
        <dbReference type="SAM" id="Coils"/>
    </source>
</evidence>
<evidence type="ECO:0000259" key="9">
    <source>
        <dbReference type="Pfam" id="PF01432"/>
    </source>
</evidence>
<evidence type="ECO:0000256" key="4">
    <source>
        <dbReference type="ARBA" id="ARBA00022801"/>
    </source>
</evidence>
<dbReference type="InterPro" id="IPR024079">
    <property type="entry name" value="MetalloPept_cat_dom_sf"/>
</dbReference>
<feature type="coiled-coil region" evidence="8">
    <location>
        <begin position="414"/>
        <end position="441"/>
    </location>
</feature>
<evidence type="ECO:0000313" key="10">
    <source>
        <dbReference type="Proteomes" id="UP000694888"/>
    </source>
</evidence>
<organism evidence="10 11">
    <name type="scientific">Aplysia californica</name>
    <name type="common">California sea hare</name>
    <dbReference type="NCBI Taxonomy" id="6500"/>
    <lineage>
        <taxon>Eukaryota</taxon>
        <taxon>Metazoa</taxon>
        <taxon>Spiralia</taxon>
        <taxon>Lophotrochozoa</taxon>
        <taxon>Mollusca</taxon>
        <taxon>Gastropoda</taxon>
        <taxon>Heterobranchia</taxon>
        <taxon>Euthyneura</taxon>
        <taxon>Tectipleura</taxon>
        <taxon>Aplysiida</taxon>
        <taxon>Aplysioidea</taxon>
        <taxon>Aplysiidae</taxon>
        <taxon>Aplysia</taxon>
    </lineage>
</organism>
<evidence type="ECO:0000256" key="1">
    <source>
        <dbReference type="ARBA" id="ARBA00006040"/>
    </source>
</evidence>
<dbReference type="InterPro" id="IPR001567">
    <property type="entry name" value="Pept_M3A_M3B_dom"/>
</dbReference>
<dbReference type="Gene3D" id="1.10.1370.10">
    <property type="entry name" value="Neurolysin, domain 3"/>
    <property type="match status" value="1"/>
</dbReference>
<keyword evidence="5 7" id="KW-0862">Zinc</keyword>
<protein>
    <submittedName>
        <fullName evidence="11">Thimet oligopeptidase isoform X1</fullName>
    </submittedName>
</protein>
<keyword evidence="8" id="KW-0175">Coiled coil</keyword>
<evidence type="ECO:0000256" key="6">
    <source>
        <dbReference type="ARBA" id="ARBA00023049"/>
    </source>
</evidence>
<keyword evidence="6 7" id="KW-0482">Metalloprotease</keyword>
<keyword evidence="3 7" id="KW-0479">Metal-binding</keyword>
<comment type="similarity">
    <text evidence="1 7">Belongs to the peptidase M3 family.</text>
</comment>
<dbReference type="Gene3D" id="3.40.390.10">
    <property type="entry name" value="Collagenase (Catalytic Domain)"/>
    <property type="match status" value="1"/>
</dbReference>
<dbReference type="InterPro" id="IPR024080">
    <property type="entry name" value="Neurolysin/TOP_N"/>
</dbReference>
<gene>
    <name evidence="11" type="primary">LOC101862683</name>
</gene>
<evidence type="ECO:0000256" key="3">
    <source>
        <dbReference type="ARBA" id="ARBA00022723"/>
    </source>
</evidence>
<comment type="cofactor">
    <cofactor evidence="7">
        <name>Zn(2+)</name>
        <dbReference type="ChEBI" id="CHEBI:29105"/>
    </cofactor>
    <text evidence="7">Binds 1 zinc ion.</text>
</comment>
<evidence type="ECO:0000313" key="11">
    <source>
        <dbReference type="RefSeq" id="XP_005108947.1"/>
    </source>
</evidence>
<dbReference type="GeneID" id="101862683"/>
<dbReference type="PANTHER" id="PTHR11804:SF84">
    <property type="entry name" value="SACCHAROLYSIN"/>
    <property type="match status" value="1"/>
</dbReference>
<evidence type="ECO:0000256" key="5">
    <source>
        <dbReference type="ARBA" id="ARBA00022833"/>
    </source>
</evidence>
<keyword evidence="4 7" id="KW-0378">Hydrolase</keyword>
<evidence type="ECO:0000256" key="7">
    <source>
        <dbReference type="RuleBase" id="RU003435"/>
    </source>
</evidence>
<keyword evidence="2 7" id="KW-0645">Protease</keyword>
<dbReference type="CDD" id="cd06455">
    <property type="entry name" value="M3A_TOP"/>
    <property type="match status" value="1"/>
</dbReference>